<comment type="caution">
    <text evidence="2">The sequence shown here is derived from an EMBL/GenBank/DDBJ whole genome shotgun (WGS) entry which is preliminary data.</text>
</comment>
<proteinExistence type="predicted"/>
<organism evidence="2 3">
    <name type="scientific">Nocardiopsis composta</name>
    <dbReference type="NCBI Taxonomy" id="157465"/>
    <lineage>
        <taxon>Bacteria</taxon>
        <taxon>Bacillati</taxon>
        <taxon>Actinomycetota</taxon>
        <taxon>Actinomycetes</taxon>
        <taxon>Streptosporangiales</taxon>
        <taxon>Nocardiopsidaceae</taxon>
        <taxon>Nocardiopsis</taxon>
    </lineage>
</organism>
<dbReference type="RefSeq" id="WP_184388175.1">
    <property type="nucleotide sequence ID" value="NZ_BAAAJD010000056.1"/>
</dbReference>
<evidence type="ECO:0000313" key="2">
    <source>
        <dbReference type="EMBL" id="MBB5430353.1"/>
    </source>
</evidence>
<sequence length="427" mass="46110">MTGDRHAWTPGRDPVDLRRSVAAAHERFLSSGRPPEGLRTVVRDSWQRCLRVGVDPDRVSPRVDLDGAQLRARRDAHPLAPLLPLFRRLLLDNAPGGHIVALGDADGRLMWVEGDRSLRARAERMHFVEGADWREQAAGTNAPGLALALEQEVQVFASEHFGRNVQPWSCSAVPVRDPDTGAVLGVLDLTGDDAAASPQALALVQATAAAAESELRVRRLRGLAPHPAPPAPRPPAEPEPALLRVLGRRRALLEADGRTVELSRRHSEILLLLTRDPDGLSGDGLGVRLHERDASPVTVRAEMSRLRRLLGTGVLASRPYRLLAPTGTDADQVRRLLARGEHRAALRAYPGPVLPCSDAPGVIDAREELDAEIRTALVRAGDGEALADWAARPDGRGDPRILQAALHALPPASPRVPLLRAGLSRLA</sequence>
<dbReference type="InterPro" id="IPR003018">
    <property type="entry name" value="GAF"/>
</dbReference>
<keyword evidence="3" id="KW-1185">Reference proteome</keyword>
<dbReference type="Proteomes" id="UP000572635">
    <property type="component" value="Unassembled WGS sequence"/>
</dbReference>
<evidence type="ECO:0000313" key="3">
    <source>
        <dbReference type="Proteomes" id="UP000572635"/>
    </source>
</evidence>
<reference evidence="2 3" key="1">
    <citation type="submission" date="2020-08" db="EMBL/GenBank/DDBJ databases">
        <title>Sequencing the genomes of 1000 actinobacteria strains.</title>
        <authorList>
            <person name="Klenk H.-P."/>
        </authorList>
    </citation>
    <scope>NUCLEOTIDE SEQUENCE [LARGE SCALE GENOMIC DNA]</scope>
    <source>
        <strain evidence="2 3">DSM 44551</strain>
    </source>
</reference>
<feature type="domain" description="GAF" evidence="1">
    <location>
        <begin position="116"/>
        <end position="214"/>
    </location>
</feature>
<protein>
    <recommendedName>
        <fullName evidence="1">GAF domain-containing protein</fullName>
    </recommendedName>
</protein>
<dbReference type="AlphaFoldDB" id="A0A7W8QIG3"/>
<evidence type="ECO:0000259" key="1">
    <source>
        <dbReference type="Pfam" id="PF01590"/>
    </source>
</evidence>
<dbReference type="InterPro" id="IPR029016">
    <property type="entry name" value="GAF-like_dom_sf"/>
</dbReference>
<gene>
    <name evidence="2" type="ORF">HDA36_000437</name>
</gene>
<accession>A0A7W8QIG3</accession>
<name>A0A7W8QIG3_9ACTN</name>
<dbReference type="Gene3D" id="3.30.450.40">
    <property type="match status" value="1"/>
</dbReference>
<dbReference type="Pfam" id="PF01590">
    <property type="entry name" value="GAF"/>
    <property type="match status" value="1"/>
</dbReference>
<dbReference type="EMBL" id="JACHDB010000001">
    <property type="protein sequence ID" value="MBB5430353.1"/>
    <property type="molecule type" value="Genomic_DNA"/>
</dbReference>